<comment type="caution">
    <text evidence="1">The sequence shown here is derived from an EMBL/GenBank/DDBJ whole genome shotgun (WGS) entry which is preliminary data.</text>
</comment>
<proteinExistence type="predicted"/>
<organism evidence="1">
    <name type="scientific">marine sediment metagenome</name>
    <dbReference type="NCBI Taxonomy" id="412755"/>
    <lineage>
        <taxon>unclassified sequences</taxon>
        <taxon>metagenomes</taxon>
        <taxon>ecological metagenomes</taxon>
    </lineage>
</organism>
<dbReference type="AlphaFoldDB" id="A0A0F9RYP1"/>
<reference evidence="1" key="1">
    <citation type="journal article" date="2015" name="Nature">
        <title>Complex archaea that bridge the gap between prokaryotes and eukaryotes.</title>
        <authorList>
            <person name="Spang A."/>
            <person name="Saw J.H."/>
            <person name="Jorgensen S.L."/>
            <person name="Zaremba-Niedzwiedzka K."/>
            <person name="Martijn J."/>
            <person name="Lind A.E."/>
            <person name="van Eijk R."/>
            <person name="Schleper C."/>
            <person name="Guy L."/>
            <person name="Ettema T.J."/>
        </authorList>
    </citation>
    <scope>NUCLEOTIDE SEQUENCE</scope>
</reference>
<dbReference type="EMBL" id="LAZR01000902">
    <property type="protein sequence ID" value="KKN55057.1"/>
    <property type="molecule type" value="Genomic_DNA"/>
</dbReference>
<protein>
    <recommendedName>
        <fullName evidence="2">HNH domain-containing protein</fullName>
    </recommendedName>
</protein>
<evidence type="ECO:0000313" key="1">
    <source>
        <dbReference type="EMBL" id="KKN55057.1"/>
    </source>
</evidence>
<name>A0A0F9RYP1_9ZZZZ</name>
<sequence length="197" mass="23860">MILDKTECLYCKIKFEPNIKKGIWKRQKYCSAKCRNKYWKKTNPKRFEYHRRRGYIKHKKSYIIICKLCKKEIPFNKRKSGKTLCSKECKHKQFLLIQKKHRDNIAFKFKEFKESLGCYRCKYNKYGGSLDFHHVDPSKKTFRISSTHWSSQSILFLSEFEKCVLVCKNCHNELHHMLREDKNKYMGEVKIHTNACK</sequence>
<gene>
    <name evidence="1" type="ORF">LCGC14_0586580</name>
</gene>
<accession>A0A0F9RYP1</accession>
<evidence type="ECO:0008006" key="2">
    <source>
        <dbReference type="Google" id="ProtNLM"/>
    </source>
</evidence>